<organism evidence="1 2">
    <name type="scientific">Chaenocephalus aceratus</name>
    <name type="common">Blackfin icefish</name>
    <name type="synonym">Chaenichthys aceratus</name>
    <dbReference type="NCBI Taxonomy" id="36190"/>
    <lineage>
        <taxon>Eukaryota</taxon>
        <taxon>Metazoa</taxon>
        <taxon>Chordata</taxon>
        <taxon>Craniata</taxon>
        <taxon>Vertebrata</taxon>
        <taxon>Euteleostomi</taxon>
        <taxon>Actinopterygii</taxon>
        <taxon>Neopterygii</taxon>
        <taxon>Teleostei</taxon>
        <taxon>Neoteleostei</taxon>
        <taxon>Acanthomorphata</taxon>
        <taxon>Eupercaria</taxon>
        <taxon>Perciformes</taxon>
        <taxon>Notothenioidei</taxon>
        <taxon>Channichthyidae</taxon>
        <taxon>Chaenocephalus</taxon>
    </lineage>
</organism>
<protein>
    <submittedName>
        <fullName evidence="1">Uncharacterized protein</fullName>
    </submittedName>
</protein>
<accession>A0ACB9X197</accession>
<dbReference type="EMBL" id="CM043793">
    <property type="protein sequence ID" value="KAI4820228.1"/>
    <property type="molecule type" value="Genomic_DNA"/>
</dbReference>
<reference evidence="1" key="1">
    <citation type="submission" date="2022-05" db="EMBL/GenBank/DDBJ databases">
        <title>Chromosome-level genome of Chaenocephalus aceratus.</title>
        <authorList>
            <person name="Park H."/>
        </authorList>
    </citation>
    <scope>NUCLEOTIDE SEQUENCE</scope>
    <source>
        <strain evidence="1">KU_202001</strain>
    </source>
</reference>
<keyword evidence="2" id="KW-1185">Reference proteome</keyword>
<comment type="caution">
    <text evidence="1">The sequence shown here is derived from an EMBL/GenBank/DDBJ whole genome shotgun (WGS) entry which is preliminary data.</text>
</comment>
<dbReference type="Proteomes" id="UP001057452">
    <property type="component" value="Chromosome 9"/>
</dbReference>
<feature type="non-terminal residue" evidence="1">
    <location>
        <position position="71"/>
    </location>
</feature>
<sequence length="71" mass="7523">PDSVQVIDSLYQSAWSKGLQSTVAFQEVQSSGVSWLLPGVTGAQRLGILQVRAGVRGFAGSVAPSRLSPHW</sequence>
<evidence type="ECO:0000313" key="1">
    <source>
        <dbReference type="EMBL" id="KAI4820228.1"/>
    </source>
</evidence>
<gene>
    <name evidence="1" type="ORF">KUCAC02_028212</name>
</gene>
<name>A0ACB9X197_CHAAC</name>
<feature type="non-terminal residue" evidence="1">
    <location>
        <position position="1"/>
    </location>
</feature>
<evidence type="ECO:0000313" key="2">
    <source>
        <dbReference type="Proteomes" id="UP001057452"/>
    </source>
</evidence>
<proteinExistence type="predicted"/>